<dbReference type="PROSITE" id="PS51352">
    <property type="entry name" value="THIOREDOXIN_2"/>
    <property type="match status" value="1"/>
</dbReference>
<evidence type="ECO:0000256" key="2">
    <source>
        <dbReference type="ARBA" id="ARBA00022862"/>
    </source>
</evidence>
<keyword evidence="2" id="KW-0049">Antioxidant</keyword>
<dbReference type="PANTHER" id="PTHR43110">
    <property type="entry name" value="THIOL PEROXIDASE"/>
    <property type="match status" value="1"/>
</dbReference>
<dbReference type="EMBL" id="LR215036">
    <property type="protein sequence ID" value="VEU75026.1"/>
    <property type="molecule type" value="Genomic_DNA"/>
</dbReference>
<dbReference type="Pfam" id="PF00578">
    <property type="entry name" value="AhpC-TSA"/>
    <property type="match status" value="1"/>
</dbReference>
<dbReference type="InterPro" id="IPR050455">
    <property type="entry name" value="Tpx_Peroxidase_subfamily"/>
</dbReference>
<evidence type="ECO:0000256" key="3">
    <source>
        <dbReference type="ARBA" id="ARBA00023284"/>
    </source>
</evidence>
<dbReference type="RefSeq" id="WP_129725808.1">
    <property type="nucleotide sequence ID" value="NZ_LR215036.1"/>
</dbReference>
<name>A0A449B362_9BACT</name>
<dbReference type="GO" id="GO:0004601">
    <property type="term" value="F:peroxidase activity"/>
    <property type="evidence" value="ECO:0007669"/>
    <property type="project" value="UniProtKB-KW"/>
</dbReference>
<dbReference type="PANTHER" id="PTHR43110:SF1">
    <property type="entry name" value="THIOL PEROXIDASE"/>
    <property type="match status" value="1"/>
</dbReference>
<evidence type="ECO:0000256" key="1">
    <source>
        <dbReference type="ARBA" id="ARBA00022559"/>
    </source>
</evidence>
<feature type="domain" description="Thioredoxin" evidence="4">
    <location>
        <begin position="18"/>
        <end position="164"/>
    </location>
</feature>
<dbReference type="EC" id="1.11.1.-" evidence="5"/>
<keyword evidence="6" id="KW-1185">Reference proteome</keyword>
<dbReference type="InterPro" id="IPR000866">
    <property type="entry name" value="AhpC/TSA"/>
</dbReference>
<dbReference type="SUPFAM" id="SSF52833">
    <property type="entry name" value="Thioredoxin-like"/>
    <property type="match status" value="1"/>
</dbReference>
<reference evidence="5 6" key="1">
    <citation type="submission" date="2019-01" db="EMBL/GenBank/DDBJ databases">
        <authorList>
            <consortium name="Pathogen Informatics"/>
        </authorList>
    </citation>
    <scope>NUCLEOTIDE SEQUENCE [LARGE SCALE GENOMIC DNA]</scope>
    <source>
        <strain evidence="5 6">NCTC10181</strain>
    </source>
</reference>
<accession>A0A449B362</accession>
<proteinExistence type="predicted"/>
<evidence type="ECO:0000313" key="6">
    <source>
        <dbReference type="Proteomes" id="UP000290985"/>
    </source>
</evidence>
<keyword evidence="5" id="KW-0560">Oxidoreductase</keyword>
<dbReference type="InterPro" id="IPR013766">
    <property type="entry name" value="Thioredoxin_domain"/>
</dbReference>
<keyword evidence="1 5" id="KW-0575">Peroxidase</keyword>
<dbReference type="InterPro" id="IPR036249">
    <property type="entry name" value="Thioredoxin-like_sf"/>
</dbReference>
<dbReference type="OrthoDB" id="9781543at2"/>
<dbReference type="Gene3D" id="3.40.30.10">
    <property type="entry name" value="Glutaredoxin"/>
    <property type="match status" value="1"/>
</dbReference>
<sequence length="164" mass="18465">MKKVNFLDKEYALLGTEVQLGDTVTVKGVLPGTFETKEFQNDGKYTVLTLYPSVGGRVCDRHVTQTESIAPEYPNVNFVGLSQDLPTALAGYVDSHQIKHVKLMSDYKHREVAQSLGLLMDEVFLNARAALVLDKDYKVVYKQVNDVVHELIDFDALKEFLNKL</sequence>
<keyword evidence="3" id="KW-0676">Redox-active center</keyword>
<gene>
    <name evidence="5" type="primary">tpx</name>
    <name evidence="5" type="ORF">NCTC10181_00901</name>
</gene>
<dbReference type="Proteomes" id="UP000290985">
    <property type="component" value="Chromosome"/>
</dbReference>
<dbReference type="AlphaFoldDB" id="A0A449B362"/>
<dbReference type="KEGG" id="mcit:NCTC10181_00901"/>
<evidence type="ECO:0000259" key="4">
    <source>
        <dbReference type="PROSITE" id="PS51352"/>
    </source>
</evidence>
<evidence type="ECO:0000313" key="5">
    <source>
        <dbReference type="EMBL" id="VEU75026.1"/>
    </source>
</evidence>
<protein>
    <submittedName>
        <fullName evidence="5">Thiol peroxidase</fullName>
        <ecNumber evidence="5">1.11.1.-</ecNumber>
    </submittedName>
</protein>
<organism evidence="5 6">
    <name type="scientific">Mycoplasmopsis citelli</name>
    <dbReference type="NCBI Taxonomy" id="171281"/>
    <lineage>
        <taxon>Bacteria</taxon>
        <taxon>Bacillati</taxon>
        <taxon>Mycoplasmatota</taxon>
        <taxon>Mycoplasmoidales</taxon>
        <taxon>Metamycoplasmataceae</taxon>
        <taxon>Mycoplasmopsis</taxon>
    </lineage>
</organism>